<name>A0ABP7C093_9MICC</name>
<evidence type="ECO:0000313" key="2">
    <source>
        <dbReference type="Proteomes" id="UP001500752"/>
    </source>
</evidence>
<organism evidence="1 2">
    <name type="scientific">Arthrobacter ginkgonis</name>
    <dbReference type="NCBI Taxonomy" id="1630594"/>
    <lineage>
        <taxon>Bacteria</taxon>
        <taxon>Bacillati</taxon>
        <taxon>Actinomycetota</taxon>
        <taxon>Actinomycetes</taxon>
        <taxon>Micrococcales</taxon>
        <taxon>Micrococcaceae</taxon>
        <taxon>Arthrobacter</taxon>
    </lineage>
</organism>
<dbReference type="Proteomes" id="UP001500752">
    <property type="component" value="Unassembled WGS sequence"/>
</dbReference>
<dbReference type="EMBL" id="BAABEO010000008">
    <property type="protein sequence ID" value="GAA3672489.1"/>
    <property type="molecule type" value="Genomic_DNA"/>
</dbReference>
<proteinExistence type="predicted"/>
<evidence type="ECO:0000313" key="1">
    <source>
        <dbReference type="EMBL" id="GAA3672489.1"/>
    </source>
</evidence>
<accession>A0ABP7C093</accession>
<sequence length="123" mass="13405">MGCFVGLEPDTAGAVTCGVAAEARRAQFDLVQYDCCWRLRLLPRWAAFTKGLFLRELAGARDGAGLFVPYTDRGLWAQILGKSVSLKILIAVQRELEAPSTCAAPLLLSPKLGHFAWLRRGGN</sequence>
<protein>
    <submittedName>
        <fullName evidence="1">Uncharacterized protein</fullName>
    </submittedName>
</protein>
<reference evidence="2" key="1">
    <citation type="journal article" date="2019" name="Int. J. Syst. Evol. Microbiol.">
        <title>The Global Catalogue of Microorganisms (GCM) 10K type strain sequencing project: providing services to taxonomists for standard genome sequencing and annotation.</title>
        <authorList>
            <consortium name="The Broad Institute Genomics Platform"/>
            <consortium name="The Broad Institute Genome Sequencing Center for Infectious Disease"/>
            <person name="Wu L."/>
            <person name="Ma J."/>
        </authorList>
    </citation>
    <scope>NUCLEOTIDE SEQUENCE [LARGE SCALE GENOMIC DNA]</scope>
    <source>
        <strain evidence="2">JCM 30742</strain>
    </source>
</reference>
<comment type="caution">
    <text evidence="1">The sequence shown here is derived from an EMBL/GenBank/DDBJ whole genome shotgun (WGS) entry which is preliminary data.</text>
</comment>
<keyword evidence="2" id="KW-1185">Reference proteome</keyword>
<gene>
    <name evidence="1" type="ORF">GCM10023081_08540</name>
</gene>